<organism evidence="3 4">
    <name type="scientific">Yinghuangia soli</name>
    <dbReference type="NCBI Taxonomy" id="2908204"/>
    <lineage>
        <taxon>Bacteria</taxon>
        <taxon>Bacillati</taxon>
        <taxon>Actinomycetota</taxon>
        <taxon>Actinomycetes</taxon>
        <taxon>Kitasatosporales</taxon>
        <taxon>Streptomycetaceae</taxon>
        <taxon>Yinghuangia</taxon>
    </lineage>
</organism>
<dbReference type="Proteomes" id="UP001165378">
    <property type="component" value="Unassembled WGS sequence"/>
</dbReference>
<proteinExistence type="predicted"/>
<feature type="domain" description="RNA ligase" evidence="2">
    <location>
        <begin position="29"/>
        <end position="219"/>
    </location>
</feature>
<reference evidence="3" key="1">
    <citation type="submission" date="2022-01" db="EMBL/GenBank/DDBJ databases">
        <title>Genome-Based Taxonomic Classification of the Phylum Actinobacteria.</title>
        <authorList>
            <person name="Gao Y."/>
        </authorList>
    </citation>
    <scope>NUCLEOTIDE SEQUENCE</scope>
    <source>
        <strain evidence="3">KLBMP 8922</strain>
    </source>
</reference>
<dbReference type="Pfam" id="PF09414">
    <property type="entry name" value="RNA_ligase"/>
    <property type="match status" value="1"/>
</dbReference>
<dbReference type="InterPro" id="IPR021122">
    <property type="entry name" value="RNA_ligase_dom_REL/Rnl2"/>
</dbReference>
<dbReference type="SUPFAM" id="SSF56091">
    <property type="entry name" value="DNA ligase/mRNA capping enzyme, catalytic domain"/>
    <property type="match status" value="1"/>
</dbReference>
<feature type="region of interest" description="Disordered" evidence="1">
    <location>
        <begin position="1"/>
        <end position="25"/>
    </location>
</feature>
<evidence type="ECO:0000313" key="4">
    <source>
        <dbReference type="Proteomes" id="UP001165378"/>
    </source>
</evidence>
<dbReference type="Gene3D" id="3.30.470.30">
    <property type="entry name" value="DNA ligase/mRNA capping enzyme"/>
    <property type="match status" value="1"/>
</dbReference>
<gene>
    <name evidence="3" type="ORF">LZ495_17905</name>
</gene>
<sequence length="371" mass="38430">MSDAEPGRPELRAYPKIPARGGTGVSGVREWTATEKVHGAHFAVVVDEAGPRPAKRRELLGDGTLDEFFGASRIWPALAVAADRCAAALRAAHPACGSTATVTLYGELAGGRYPHPDIPAEPGVDPVQTGVWYAPGLHWLLFDATLGTADGRLWAADRTLRAAAASAGLACVPLLARGPLVRLDGVPRVFATRVPALLGLPELPDNLAEGYVLKPADTWHETAGPAGSPEPARSPGRRDPAAPAARPLAKIKHPAFAEDHRYAGALPYLPPTQGAAGVPGWLVLQAAALLTPARAAAAVSKTGPRTPLDAVAAEIARDAADDTAEAVGGLDPAQLRALADALRPGAEALARFDAADRTTGRTTDRTTDLTT</sequence>
<name>A0AA41Q267_9ACTN</name>
<keyword evidence="4" id="KW-1185">Reference proteome</keyword>
<dbReference type="EMBL" id="JAKFHA010000009">
    <property type="protein sequence ID" value="MCF2529074.1"/>
    <property type="molecule type" value="Genomic_DNA"/>
</dbReference>
<evidence type="ECO:0000313" key="3">
    <source>
        <dbReference type="EMBL" id="MCF2529074.1"/>
    </source>
</evidence>
<evidence type="ECO:0000256" key="1">
    <source>
        <dbReference type="SAM" id="MobiDB-lite"/>
    </source>
</evidence>
<comment type="caution">
    <text evidence="3">The sequence shown here is derived from an EMBL/GenBank/DDBJ whole genome shotgun (WGS) entry which is preliminary data.</text>
</comment>
<dbReference type="AlphaFoldDB" id="A0AA41Q267"/>
<dbReference type="RefSeq" id="WP_235053234.1">
    <property type="nucleotide sequence ID" value="NZ_JAKFHA010000009.1"/>
</dbReference>
<feature type="region of interest" description="Disordered" evidence="1">
    <location>
        <begin position="219"/>
        <end position="246"/>
    </location>
</feature>
<evidence type="ECO:0000259" key="2">
    <source>
        <dbReference type="Pfam" id="PF09414"/>
    </source>
</evidence>
<accession>A0AA41Q267</accession>
<feature type="compositionally biased region" description="Basic and acidic residues" evidence="1">
    <location>
        <begin position="1"/>
        <end position="13"/>
    </location>
</feature>
<protein>
    <recommendedName>
        <fullName evidence="2">RNA ligase domain-containing protein</fullName>
    </recommendedName>
</protein>
<dbReference type="Gene3D" id="3.30.1490.70">
    <property type="match status" value="1"/>
</dbReference>